<gene>
    <name evidence="2" type="ORF">S01H1_09916</name>
</gene>
<organism evidence="2">
    <name type="scientific">marine sediment metagenome</name>
    <dbReference type="NCBI Taxonomy" id="412755"/>
    <lineage>
        <taxon>unclassified sequences</taxon>
        <taxon>metagenomes</taxon>
        <taxon>ecological metagenomes</taxon>
    </lineage>
</organism>
<name>X0RWR4_9ZZZZ</name>
<dbReference type="EMBL" id="BARS01005063">
    <property type="protein sequence ID" value="GAF68182.1"/>
    <property type="molecule type" value="Genomic_DNA"/>
</dbReference>
<accession>X0RWR4</accession>
<comment type="caution">
    <text evidence="2">The sequence shown here is derived from an EMBL/GenBank/DDBJ whole genome shotgun (WGS) entry which is preliminary data.</text>
</comment>
<feature type="transmembrane region" description="Helical" evidence="1">
    <location>
        <begin position="7"/>
        <end position="26"/>
    </location>
</feature>
<proteinExistence type="predicted"/>
<feature type="non-terminal residue" evidence="2">
    <location>
        <position position="52"/>
    </location>
</feature>
<keyword evidence="1" id="KW-0812">Transmembrane</keyword>
<protein>
    <submittedName>
        <fullName evidence="2">Uncharacterized protein</fullName>
    </submittedName>
</protein>
<keyword evidence="1" id="KW-1133">Transmembrane helix</keyword>
<evidence type="ECO:0000313" key="2">
    <source>
        <dbReference type="EMBL" id="GAF68182.1"/>
    </source>
</evidence>
<evidence type="ECO:0000256" key="1">
    <source>
        <dbReference type="SAM" id="Phobius"/>
    </source>
</evidence>
<feature type="transmembrane region" description="Helical" evidence="1">
    <location>
        <begin position="32"/>
        <end position="50"/>
    </location>
</feature>
<dbReference type="AlphaFoldDB" id="X0RWR4"/>
<reference evidence="2" key="1">
    <citation type="journal article" date="2014" name="Front. Microbiol.">
        <title>High frequency of phylogenetically diverse reductive dehalogenase-homologous genes in deep subseafloor sedimentary metagenomes.</title>
        <authorList>
            <person name="Kawai M."/>
            <person name="Futagami T."/>
            <person name="Toyoda A."/>
            <person name="Takaki Y."/>
            <person name="Nishi S."/>
            <person name="Hori S."/>
            <person name="Arai W."/>
            <person name="Tsubouchi T."/>
            <person name="Morono Y."/>
            <person name="Uchiyama I."/>
            <person name="Ito T."/>
            <person name="Fujiyama A."/>
            <person name="Inagaki F."/>
            <person name="Takami H."/>
        </authorList>
    </citation>
    <scope>NUCLEOTIDE SEQUENCE</scope>
    <source>
        <strain evidence="2">Expedition CK06-06</strain>
    </source>
</reference>
<keyword evidence="1" id="KW-0472">Membrane</keyword>
<sequence>MTVARAATVGAIVVGVTFFGAVQPHVSSLCHIMLATALIVLVIPAIRVRLRP</sequence>